<dbReference type="Proteomes" id="UP000286003">
    <property type="component" value="Unassembled WGS sequence"/>
</dbReference>
<evidence type="ECO:0000256" key="3">
    <source>
        <dbReference type="SAM" id="Phobius"/>
    </source>
</evidence>
<dbReference type="GO" id="GO:0004315">
    <property type="term" value="F:3-oxoacyl-[acyl-carrier-protein] synthase activity"/>
    <property type="evidence" value="ECO:0007669"/>
    <property type="project" value="InterPro"/>
</dbReference>
<reference evidence="6 7" key="1">
    <citation type="submission" date="2018-08" db="EMBL/GenBank/DDBJ databases">
        <title>A genome reference for cultivated species of the human gut microbiota.</title>
        <authorList>
            <person name="Zou Y."/>
            <person name="Xue W."/>
            <person name="Luo G."/>
        </authorList>
    </citation>
    <scope>NUCLEOTIDE SEQUENCE [LARGE SCALE GENOMIC DNA]</scope>
    <source>
        <strain evidence="6 7">AF31-23</strain>
    </source>
</reference>
<proteinExistence type="predicted"/>
<dbReference type="AlphaFoldDB" id="A0AB37M994"/>
<name>A0AB37M994_9BACE</name>
<dbReference type="InterPro" id="IPR013747">
    <property type="entry name" value="ACP_syn_III_C"/>
</dbReference>
<dbReference type="PANTHER" id="PTHR34069">
    <property type="entry name" value="3-OXOACYL-[ACYL-CARRIER-PROTEIN] SYNTHASE 3"/>
    <property type="match status" value="1"/>
</dbReference>
<feature type="transmembrane region" description="Helical" evidence="3">
    <location>
        <begin position="322"/>
        <end position="342"/>
    </location>
</feature>
<evidence type="ECO:0000259" key="4">
    <source>
        <dbReference type="Pfam" id="PF08541"/>
    </source>
</evidence>
<keyword evidence="3" id="KW-1133">Transmembrane helix</keyword>
<dbReference type="InterPro" id="IPR016039">
    <property type="entry name" value="Thiolase-like"/>
</dbReference>
<comment type="caution">
    <text evidence="6">The sequence shown here is derived from an EMBL/GenBank/DDBJ whole genome shotgun (WGS) entry which is preliminary data.</text>
</comment>
<accession>A0AB37M994</accession>
<dbReference type="PANTHER" id="PTHR34069:SF2">
    <property type="entry name" value="BETA-KETOACYL-[ACYL-CARRIER-PROTEIN] SYNTHASE III"/>
    <property type="match status" value="1"/>
</dbReference>
<keyword evidence="3" id="KW-0472">Membrane</keyword>
<organism evidence="6 7">
    <name type="scientific">Bacteroides intestinalis</name>
    <dbReference type="NCBI Taxonomy" id="329854"/>
    <lineage>
        <taxon>Bacteria</taxon>
        <taxon>Pseudomonadati</taxon>
        <taxon>Bacteroidota</taxon>
        <taxon>Bacteroidia</taxon>
        <taxon>Bacteroidales</taxon>
        <taxon>Bacteroidaceae</taxon>
        <taxon>Bacteroides</taxon>
    </lineage>
</organism>
<keyword evidence="1" id="KW-0808">Transferase</keyword>
<gene>
    <name evidence="6" type="ORF">DWZ32_17825</name>
</gene>
<evidence type="ECO:0000313" key="7">
    <source>
        <dbReference type="Proteomes" id="UP000286003"/>
    </source>
</evidence>
<keyword evidence="3" id="KW-0812">Transmembrane</keyword>
<evidence type="ECO:0000259" key="5">
    <source>
        <dbReference type="Pfam" id="PF08545"/>
    </source>
</evidence>
<keyword evidence="2" id="KW-0012">Acyltransferase</keyword>
<dbReference type="Pfam" id="PF08545">
    <property type="entry name" value="ACP_syn_III"/>
    <property type="match status" value="1"/>
</dbReference>
<dbReference type="Pfam" id="PF08541">
    <property type="entry name" value="ACP_syn_III_C"/>
    <property type="match status" value="1"/>
</dbReference>
<sequence>MAFLKYNGIGITALAAAIPRQVIDNYKYTQYFPENQVKLVVDKVGIFERRFADAKTCSSDLCFAAAEKLIVDNNIDKSEIDLLVFISQTGDYRMPATSVLLQDRLGLPSTTIAFDMVLGCSAFIYGLSTVFAMMQQSGLRKALILDGETRSKVYSPKDRRTAFLFGDGGVAAIVERNEKIGDSWFSLNSDGSRGNLIKINGGGYRNPSSIETLRERVVDEYGNIRNDEQGYMKGADVFNFVITEIPRDMKALLKWSGVDIHLLDYYTFHQSNNFINNYLAKKLKLDFSKIPSTIEKYGNTSSVSIPLTIVDQLKGKMDGEKILFMSAFGVGMTWANAIVPFFDLKISDIVEVENGVRVQ</sequence>
<dbReference type="EMBL" id="QRQM01000023">
    <property type="protein sequence ID" value="RHN04261.1"/>
    <property type="molecule type" value="Genomic_DNA"/>
</dbReference>
<feature type="domain" description="Beta-ketoacyl-[acyl-carrier-protein] synthase III N-terminal" evidence="5">
    <location>
        <begin position="114"/>
        <end position="188"/>
    </location>
</feature>
<evidence type="ECO:0000256" key="2">
    <source>
        <dbReference type="ARBA" id="ARBA00023315"/>
    </source>
</evidence>
<dbReference type="SUPFAM" id="SSF53901">
    <property type="entry name" value="Thiolase-like"/>
    <property type="match status" value="1"/>
</dbReference>
<evidence type="ECO:0000256" key="1">
    <source>
        <dbReference type="ARBA" id="ARBA00022679"/>
    </source>
</evidence>
<feature type="transmembrane region" description="Helical" evidence="3">
    <location>
        <begin position="112"/>
        <end position="134"/>
    </location>
</feature>
<dbReference type="GO" id="GO:0006633">
    <property type="term" value="P:fatty acid biosynthetic process"/>
    <property type="evidence" value="ECO:0007669"/>
    <property type="project" value="InterPro"/>
</dbReference>
<feature type="domain" description="Beta-ketoacyl-[acyl-carrier-protein] synthase III C-terminal" evidence="4">
    <location>
        <begin position="256"/>
        <end position="339"/>
    </location>
</feature>
<evidence type="ECO:0000313" key="6">
    <source>
        <dbReference type="EMBL" id="RHN04261.1"/>
    </source>
</evidence>
<dbReference type="GO" id="GO:0044550">
    <property type="term" value="P:secondary metabolite biosynthetic process"/>
    <property type="evidence" value="ECO:0007669"/>
    <property type="project" value="TreeGrafter"/>
</dbReference>
<protein>
    <submittedName>
        <fullName evidence="6">Ketoacyl-ACP synthase III</fullName>
    </submittedName>
</protein>
<dbReference type="InterPro" id="IPR013751">
    <property type="entry name" value="ACP_syn_III_N"/>
</dbReference>
<dbReference type="Gene3D" id="3.40.47.10">
    <property type="match status" value="1"/>
</dbReference>
<dbReference type="CDD" id="cd00830">
    <property type="entry name" value="KAS_III"/>
    <property type="match status" value="1"/>
</dbReference>
<dbReference type="RefSeq" id="WP_117707591.1">
    <property type="nucleotide sequence ID" value="NZ_JADNLS010000019.1"/>
</dbReference>